<dbReference type="eggNOG" id="arCOG03772">
    <property type="taxonomic scope" value="Archaea"/>
</dbReference>
<accession>A3DL16</accession>
<dbReference type="RefSeq" id="WP_011838517.1">
    <property type="nucleotide sequence ID" value="NC_009033.1"/>
</dbReference>
<dbReference type="AlphaFoldDB" id="A3DL16"/>
<reference evidence="1 2" key="2">
    <citation type="journal article" date="2009" name="Stand. Genomic Sci.">
        <title>Complete genome sequence of Staphylothermus marinus Stetter and Fiala 1986 type strain F1.</title>
        <authorList>
            <person name="Anderson I.J."/>
            <person name="Sun H."/>
            <person name="Lapidus A."/>
            <person name="Copeland A."/>
            <person name="Glavina Del Rio T."/>
            <person name="Tice H."/>
            <person name="Dalin E."/>
            <person name="Lucas S."/>
            <person name="Barry K."/>
            <person name="Land M."/>
            <person name="Richardson P."/>
            <person name="Huber H."/>
            <person name="Kyrpides N.C."/>
        </authorList>
    </citation>
    <scope>NUCLEOTIDE SEQUENCE [LARGE SCALE GENOMIC DNA]</scope>
    <source>
        <strain evidence="2">ATCC 43588 / DSM 3639 / JCM 9404 / F1</strain>
    </source>
</reference>
<dbReference type="InterPro" id="IPR017140">
    <property type="entry name" value="ThermoDBP-RPs_arc"/>
</dbReference>
<dbReference type="STRING" id="399550.Smar_0213"/>
<dbReference type="Proteomes" id="UP000000254">
    <property type="component" value="Chromosome"/>
</dbReference>
<dbReference type="HOGENOM" id="CLU_2079540_0_0_2"/>
<evidence type="ECO:0008006" key="3">
    <source>
        <dbReference type="Google" id="ProtNLM"/>
    </source>
</evidence>
<sequence length="111" mass="12819">MPEVRTGPVRVSGYALKLRRVVNAALRDYYKQKTLDAKEINNIISDLNAKIFNVLVERFEIPKDAIVNIILNYEVENNKFVIKDIKVEVYDLNEILTRNATTEIKKIIGLQ</sequence>
<gene>
    <name evidence="1" type="ordered locus">Smar_0213</name>
</gene>
<protein>
    <recommendedName>
        <fullName evidence="3">DUF2258 domain-containing protein</fullName>
    </recommendedName>
</protein>
<dbReference type="GeneID" id="4908091"/>
<dbReference type="KEGG" id="smr:Smar_0213"/>
<dbReference type="OrthoDB" id="15362at2157"/>
<proteinExistence type="predicted"/>
<evidence type="ECO:0000313" key="1">
    <source>
        <dbReference type="EMBL" id="ABN69326.1"/>
    </source>
</evidence>
<organism evidence="1 2">
    <name type="scientific">Staphylothermus marinus (strain ATCC 43588 / DSM 3639 / JCM 9404 / F1)</name>
    <dbReference type="NCBI Taxonomy" id="399550"/>
    <lineage>
        <taxon>Archaea</taxon>
        <taxon>Thermoproteota</taxon>
        <taxon>Thermoprotei</taxon>
        <taxon>Desulfurococcales</taxon>
        <taxon>Desulfurococcaceae</taxon>
        <taxon>Staphylothermus</taxon>
    </lineage>
</organism>
<dbReference type="EMBL" id="CP000575">
    <property type="protein sequence ID" value="ABN69326.1"/>
    <property type="molecule type" value="Genomic_DNA"/>
</dbReference>
<dbReference type="Pfam" id="PF10015">
    <property type="entry name" value="ThermoDBP-RP_arch"/>
    <property type="match status" value="1"/>
</dbReference>
<name>A3DL16_STAMF</name>
<evidence type="ECO:0000313" key="2">
    <source>
        <dbReference type="Proteomes" id="UP000000254"/>
    </source>
</evidence>
<keyword evidence="2" id="KW-1185">Reference proteome</keyword>
<reference evidence="2" key="1">
    <citation type="journal article" date="2009" name="BMC Genomics">
        <title>The complete genome sequence of Staphylothermus marinus reveals differences in sulfur metabolism among heterotrophic Crenarchaeota.</title>
        <authorList>
            <person name="Anderson I.J."/>
            <person name="Dharmarajan L."/>
            <person name="Rodriguez J."/>
            <person name="Hooper S."/>
            <person name="Porat I."/>
            <person name="Ulrich L.E."/>
            <person name="Elkins J.G."/>
            <person name="Mavromatis K."/>
            <person name="Sun H."/>
            <person name="Land M."/>
            <person name="Lapidus A."/>
            <person name="Lucas S."/>
            <person name="Barry K."/>
            <person name="Huber H."/>
            <person name="Zhulin I.B."/>
            <person name="Whitman W.B."/>
            <person name="Mukhopadhyay B."/>
            <person name="Woese C."/>
            <person name="Bristow J."/>
            <person name="Kyrpides N."/>
        </authorList>
    </citation>
    <scope>NUCLEOTIDE SEQUENCE [LARGE SCALE GENOMIC DNA]</scope>
    <source>
        <strain evidence="2">ATCC 43588 / DSM 3639 / JCM 9404 / F1</strain>
    </source>
</reference>